<sequence length="104" mass="12658">MNEKDDIFLYSLDYANVTYYNKYQLNDDLQLCMNGKIENQIVEYNVSNNFSYEIVQMNIDVTYDYFTFWQIWVLVLVIVLCVGVGFYCWKKQRNQKQQKLYLLE</sequence>
<evidence type="ECO:0008006" key="4">
    <source>
        <dbReference type="Google" id="ProtNLM"/>
    </source>
</evidence>
<name>A0A8S1R8D8_9CILI</name>
<proteinExistence type="predicted"/>
<dbReference type="Proteomes" id="UP000692954">
    <property type="component" value="Unassembled WGS sequence"/>
</dbReference>
<organism evidence="2 3">
    <name type="scientific">Paramecium sonneborni</name>
    <dbReference type="NCBI Taxonomy" id="65129"/>
    <lineage>
        <taxon>Eukaryota</taxon>
        <taxon>Sar</taxon>
        <taxon>Alveolata</taxon>
        <taxon>Ciliophora</taxon>
        <taxon>Intramacronucleata</taxon>
        <taxon>Oligohymenophorea</taxon>
        <taxon>Peniculida</taxon>
        <taxon>Parameciidae</taxon>
        <taxon>Paramecium</taxon>
    </lineage>
</organism>
<keyword evidence="1" id="KW-1133">Transmembrane helix</keyword>
<feature type="transmembrane region" description="Helical" evidence="1">
    <location>
        <begin position="69"/>
        <end position="89"/>
    </location>
</feature>
<accession>A0A8S1R8D8</accession>
<keyword evidence="1" id="KW-0812">Transmembrane</keyword>
<reference evidence="2" key="1">
    <citation type="submission" date="2021-01" db="EMBL/GenBank/DDBJ databases">
        <authorList>
            <consortium name="Genoscope - CEA"/>
            <person name="William W."/>
        </authorList>
    </citation>
    <scope>NUCLEOTIDE SEQUENCE</scope>
</reference>
<dbReference type="OrthoDB" id="299503at2759"/>
<keyword evidence="1" id="KW-0472">Membrane</keyword>
<dbReference type="AlphaFoldDB" id="A0A8S1R8D8"/>
<comment type="caution">
    <text evidence="2">The sequence shown here is derived from an EMBL/GenBank/DDBJ whole genome shotgun (WGS) entry which is preliminary data.</text>
</comment>
<keyword evidence="3" id="KW-1185">Reference proteome</keyword>
<evidence type="ECO:0000313" key="3">
    <source>
        <dbReference type="Proteomes" id="UP000692954"/>
    </source>
</evidence>
<evidence type="ECO:0000256" key="1">
    <source>
        <dbReference type="SAM" id="Phobius"/>
    </source>
</evidence>
<gene>
    <name evidence="2" type="ORF">PSON_ATCC_30995.1.T1440115</name>
</gene>
<evidence type="ECO:0000313" key="2">
    <source>
        <dbReference type="EMBL" id="CAD8123405.1"/>
    </source>
</evidence>
<protein>
    <recommendedName>
        <fullName evidence="4">Transmembrane protein</fullName>
    </recommendedName>
</protein>
<dbReference type="EMBL" id="CAJJDN010000144">
    <property type="protein sequence ID" value="CAD8123405.1"/>
    <property type="molecule type" value="Genomic_DNA"/>
</dbReference>